<name>A0ABQ7YYN3_BRANA</name>
<evidence type="ECO:0008006" key="4">
    <source>
        <dbReference type="Google" id="ProtNLM"/>
    </source>
</evidence>
<gene>
    <name evidence="2" type="ORF">HID58_070406</name>
</gene>
<feature type="non-terminal residue" evidence="2">
    <location>
        <position position="1"/>
    </location>
</feature>
<dbReference type="Proteomes" id="UP000824890">
    <property type="component" value="Unassembled WGS sequence"/>
</dbReference>
<keyword evidence="3" id="KW-1185">Reference proteome</keyword>
<organism evidence="2 3">
    <name type="scientific">Brassica napus</name>
    <name type="common">Rape</name>
    <dbReference type="NCBI Taxonomy" id="3708"/>
    <lineage>
        <taxon>Eukaryota</taxon>
        <taxon>Viridiplantae</taxon>
        <taxon>Streptophyta</taxon>
        <taxon>Embryophyta</taxon>
        <taxon>Tracheophyta</taxon>
        <taxon>Spermatophyta</taxon>
        <taxon>Magnoliopsida</taxon>
        <taxon>eudicotyledons</taxon>
        <taxon>Gunneridae</taxon>
        <taxon>Pentapetalae</taxon>
        <taxon>rosids</taxon>
        <taxon>malvids</taxon>
        <taxon>Brassicales</taxon>
        <taxon>Brassicaceae</taxon>
        <taxon>Brassiceae</taxon>
        <taxon>Brassica</taxon>
    </lineage>
</organism>
<reference evidence="2 3" key="1">
    <citation type="submission" date="2021-05" db="EMBL/GenBank/DDBJ databases">
        <title>Genome Assembly of Synthetic Allotetraploid Brassica napus Reveals Homoeologous Exchanges between Subgenomes.</title>
        <authorList>
            <person name="Davis J.T."/>
        </authorList>
    </citation>
    <scope>NUCLEOTIDE SEQUENCE [LARGE SCALE GENOMIC DNA]</scope>
    <source>
        <strain evidence="3">cv. Da-Ae</strain>
        <tissue evidence="2">Seedling</tissue>
    </source>
</reference>
<dbReference type="EMBL" id="JAGKQM010000016">
    <property type="protein sequence ID" value="KAH0873044.1"/>
    <property type="molecule type" value="Genomic_DNA"/>
</dbReference>
<proteinExistence type="predicted"/>
<comment type="caution">
    <text evidence="2">The sequence shown here is derived from an EMBL/GenBank/DDBJ whole genome shotgun (WGS) entry which is preliminary data.</text>
</comment>
<evidence type="ECO:0000313" key="2">
    <source>
        <dbReference type="EMBL" id="KAH0873044.1"/>
    </source>
</evidence>
<sequence length="307" mass="35351">KCPFSGERGTLDRALGRLWPPHWLDSKHKQRSSSLLCVRRRLPNLCASSPETVRVMVCNQFIHFLLINEDFSPPPLTEATVYIWRQGSQEKLRSFFKQRNSSQGKQRSRRASPAPSSPTYGGKIQIFDCLKSQGEPSFYLFGFIMYCNHSCESAKSTLVQDSTWAHWLKTLKHLLKEGRQNFNSGVWEKATHKEVYGSDICLEAEGRLKTEVRRLTNISQADDCQRLGYGYWKALKLDKCSGFSLPMDFQHRLNTAVEDHTKRKKTLLSKDLGKVGLNQFFLRNLNPLFLKCLILEMSNIFDFADMS</sequence>
<evidence type="ECO:0000313" key="3">
    <source>
        <dbReference type="Proteomes" id="UP000824890"/>
    </source>
</evidence>
<accession>A0ABQ7YYN3</accession>
<protein>
    <recommendedName>
        <fullName evidence="4">SET domain-containing protein</fullName>
    </recommendedName>
</protein>
<feature type="region of interest" description="Disordered" evidence="1">
    <location>
        <begin position="96"/>
        <end position="119"/>
    </location>
</feature>
<evidence type="ECO:0000256" key="1">
    <source>
        <dbReference type="SAM" id="MobiDB-lite"/>
    </source>
</evidence>